<dbReference type="InParanoid" id="A0A317XQC3"/>
<name>A0A317XQC3_9BASI</name>
<evidence type="ECO:0000256" key="1">
    <source>
        <dbReference type="SAM" id="SignalP"/>
    </source>
</evidence>
<protein>
    <submittedName>
        <fullName evidence="2">Uncharacterized protein</fullName>
    </submittedName>
</protein>
<accession>A0A317XQC3</accession>
<keyword evidence="1" id="KW-0732">Signal</keyword>
<dbReference type="Proteomes" id="UP000246740">
    <property type="component" value="Unassembled WGS sequence"/>
</dbReference>
<evidence type="ECO:0000313" key="2">
    <source>
        <dbReference type="EMBL" id="PWZ00090.1"/>
    </source>
</evidence>
<evidence type="ECO:0000313" key="3">
    <source>
        <dbReference type="Proteomes" id="UP000246740"/>
    </source>
</evidence>
<feature type="signal peptide" evidence="1">
    <location>
        <begin position="1"/>
        <end position="21"/>
    </location>
</feature>
<dbReference type="AlphaFoldDB" id="A0A317XQC3"/>
<dbReference type="EMBL" id="KZ819193">
    <property type="protein sequence ID" value="PWZ00090.1"/>
    <property type="molecule type" value="Genomic_DNA"/>
</dbReference>
<organism evidence="2 3">
    <name type="scientific">Testicularia cyperi</name>
    <dbReference type="NCBI Taxonomy" id="1882483"/>
    <lineage>
        <taxon>Eukaryota</taxon>
        <taxon>Fungi</taxon>
        <taxon>Dikarya</taxon>
        <taxon>Basidiomycota</taxon>
        <taxon>Ustilaginomycotina</taxon>
        <taxon>Ustilaginomycetes</taxon>
        <taxon>Ustilaginales</taxon>
        <taxon>Anthracoideaceae</taxon>
        <taxon>Testicularia</taxon>
    </lineage>
</organism>
<gene>
    <name evidence="2" type="ORF">BCV70DRAFT_104889</name>
</gene>
<keyword evidence="3" id="KW-1185">Reference proteome</keyword>
<feature type="chain" id="PRO_5016362810" evidence="1">
    <location>
        <begin position="22"/>
        <end position="229"/>
    </location>
</feature>
<sequence>MYCYNVLICLFSAASLPELIARKEATRVEQVEEPTNETCLMSCDTNTVSSSKCLERTTLARPRLCCRSSKRSHVRSLRCLRIPSTREESLQEPPRRGKLSWLSTGRLFSLARRADRRPKINLGLGSSSTALKPDLTGLPSASAPLKIALRQAQLDLGQVIAEEHKTTSRAQSISTLRQLEADTRLFRERKKRPDLQLLKALMSRDRVARNLLLHKSFARVSLFESSKRN</sequence>
<proteinExistence type="predicted"/>
<reference evidence="2 3" key="1">
    <citation type="journal article" date="2018" name="Mol. Biol. Evol.">
        <title>Broad Genomic Sampling Reveals a Smut Pathogenic Ancestry of the Fungal Clade Ustilaginomycotina.</title>
        <authorList>
            <person name="Kijpornyongpan T."/>
            <person name="Mondo S.J."/>
            <person name="Barry K."/>
            <person name="Sandor L."/>
            <person name="Lee J."/>
            <person name="Lipzen A."/>
            <person name="Pangilinan J."/>
            <person name="LaButti K."/>
            <person name="Hainaut M."/>
            <person name="Henrissat B."/>
            <person name="Grigoriev I.V."/>
            <person name="Spatafora J.W."/>
            <person name="Aime M.C."/>
        </authorList>
    </citation>
    <scope>NUCLEOTIDE SEQUENCE [LARGE SCALE GENOMIC DNA]</scope>
    <source>
        <strain evidence="2 3">MCA 3645</strain>
    </source>
</reference>